<dbReference type="InterPro" id="IPR046335">
    <property type="entry name" value="LacI/GalR-like_sensor"/>
</dbReference>
<keyword evidence="3" id="KW-0804">Transcription</keyword>
<accession>A0ABU0PBZ1</accession>
<dbReference type="Pfam" id="PF13377">
    <property type="entry name" value="Peripla_BP_3"/>
    <property type="match status" value="1"/>
</dbReference>
<dbReference type="SUPFAM" id="SSF53822">
    <property type="entry name" value="Periplasmic binding protein-like I"/>
    <property type="match status" value="1"/>
</dbReference>
<dbReference type="RefSeq" id="WP_307361648.1">
    <property type="nucleotide sequence ID" value="NZ_JAUSXK010000001.1"/>
</dbReference>
<organism evidence="5 6">
    <name type="scientific">Microbacterium murale</name>
    <dbReference type="NCBI Taxonomy" id="1081040"/>
    <lineage>
        <taxon>Bacteria</taxon>
        <taxon>Bacillati</taxon>
        <taxon>Actinomycetota</taxon>
        <taxon>Actinomycetes</taxon>
        <taxon>Micrococcales</taxon>
        <taxon>Microbacteriaceae</taxon>
        <taxon>Microbacterium</taxon>
    </lineage>
</organism>
<dbReference type="Gene3D" id="3.40.50.2300">
    <property type="match status" value="2"/>
</dbReference>
<dbReference type="Pfam" id="PF00356">
    <property type="entry name" value="LacI"/>
    <property type="match status" value="1"/>
</dbReference>
<evidence type="ECO:0000313" key="6">
    <source>
        <dbReference type="Proteomes" id="UP001239085"/>
    </source>
</evidence>
<dbReference type="InterPro" id="IPR028082">
    <property type="entry name" value="Peripla_BP_I"/>
</dbReference>
<gene>
    <name evidence="5" type="ORF">QFZ46_002346</name>
</gene>
<dbReference type="PANTHER" id="PTHR30146:SF109">
    <property type="entry name" value="HTH-TYPE TRANSCRIPTIONAL REGULATOR GALS"/>
    <property type="match status" value="1"/>
</dbReference>
<dbReference type="CDD" id="cd01392">
    <property type="entry name" value="HTH_LacI"/>
    <property type="match status" value="1"/>
</dbReference>
<name>A0ABU0PBZ1_9MICO</name>
<keyword evidence="2" id="KW-0238">DNA-binding</keyword>
<keyword evidence="6" id="KW-1185">Reference proteome</keyword>
<dbReference type="CDD" id="cd06267">
    <property type="entry name" value="PBP1_LacI_sugar_binding-like"/>
    <property type="match status" value="1"/>
</dbReference>
<evidence type="ECO:0000256" key="1">
    <source>
        <dbReference type="ARBA" id="ARBA00023015"/>
    </source>
</evidence>
<dbReference type="Proteomes" id="UP001239085">
    <property type="component" value="Unassembled WGS sequence"/>
</dbReference>
<sequence>MSAPTNRANPTIHAVARAAGVSSGTVSNALNHPARLAPETLERVHDAIIDLGYIRSAAGRTLIRNRSDSLGLVMPDLVNVLFVEIARGAQRSASDQGKRLVTANSGFNAHELAAGASQVDDQDEYLEYFAEARADGVLVASMRDPSRGIDRIRNHVRPVVVINYDVPNADWCTVLMDNEQVGRAAIEHIADLGIRRAYFVSIPDIVQPIAERRRGVRAAAAARGIHLTEIETAGLFPEDSTAALAGVLPEPGGERLAILGANDRLAIGALQLLRNRPDLRVPEDVAVLGMDGDHRDDGADWITLTSVVLPGQAMGAEAIRLIDAEAQPGHVHERSVLPVRIRQGASTIGR</sequence>
<dbReference type="SUPFAM" id="SSF47413">
    <property type="entry name" value="lambda repressor-like DNA-binding domains"/>
    <property type="match status" value="1"/>
</dbReference>
<protein>
    <submittedName>
        <fullName evidence="5">LacI family transcriptional regulator</fullName>
    </submittedName>
</protein>
<proteinExistence type="predicted"/>
<dbReference type="InterPro" id="IPR010982">
    <property type="entry name" value="Lambda_DNA-bd_dom_sf"/>
</dbReference>
<dbReference type="SMART" id="SM00354">
    <property type="entry name" value="HTH_LACI"/>
    <property type="match status" value="1"/>
</dbReference>
<dbReference type="EMBL" id="JAUSXK010000001">
    <property type="protein sequence ID" value="MDQ0644186.1"/>
    <property type="molecule type" value="Genomic_DNA"/>
</dbReference>
<evidence type="ECO:0000256" key="2">
    <source>
        <dbReference type="ARBA" id="ARBA00023125"/>
    </source>
</evidence>
<keyword evidence="1" id="KW-0805">Transcription regulation</keyword>
<dbReference type="Gene3D" id="1.10.260.40">
    <property type="entry name" value="lambda repressor-like DNA-binding domains"/>
    <property type="match status" value="1"/>
</dbReference>
<dbReference type="PANTHER" id="PTHR30146">
    <property type="entry name" value="LACI-RELATED TRANSCRIPTIONAL REPRESSOR"/>
    <property type="match status" value="1"/>
</dbReference>
<reference evidence="5 6" key="1">
    <citation type="submission" date="2023-07" db="EMBL/GenBank/DDBJ databases">
        <title>Comparative genomics of wheat-associated soil bacteria to identify genetic determinants of phenazine resistance.</title>
        <authorList>
            <person name="Mouncey N."/>
        </authorList>
    </citation>
    <scope>NUCLEOTIDE SEQUENCE [LARGE SCALE GENOMIC DNA]</scope>
    <source>
        <strain evidence="5 6">W2I7</strain>
    </source>
</reference>
<comment type="caution">
    <text evidence="5">The sequence shown here is derived from an EMBL/GenBank/DDBJ whole genome shotgun (WGS) entry which is preliminary data.</text>
</comment>
<evidence type="ECO:0000259" key="4">
    <source>
        <dbReference type="PROSITE" id="PS50932"/>
    </source>
</evidence>
<dbReference type="PROSITE" id="PS50932">
    <property type="entry name" value="HTH_LACI_2"/>
    <property type="match status" value="1"/>
</dbReference>
<evidence type="ECO:0000313" key="5">
    <source>
        <dbReference type="EMBL" id="MDQ0644186.1"/>
    </source>
</evidence>
<feature type="domain" description="HTH lacI-type" evidence="4">
    <location>
        <begin position="10"/>
        <end position="64"/>
    </location>
</feature>
<evidence type="ECO:0000256" key="3">
    <source>
        <dbReference type="ARBA" id="ARBA00023163"/>
    </source>
</evidence>
<dbReference type="InterPro" id="IPR000843">
    <property type="entry name" value="HTH_LacI"/>
</dbReference>